<dbReference type="PANTHER" id="PTHR38743:SF2">
    <property type="entry name" value="DUF2185 DOMAIN-CONTAINING PROTEIN"/>
    <property type="match status" value="1"/>
</dbReference>
<sequence length="256" mass="30072">MHLSKKKKKQNEKNFENFPPIGGLMVSKMIVEENRKPRFMYREKGICAEDSGWRIFSGYEPEGYVDDPQNIKIYNPATILKIDSSIEKILLKGVGSAYERVDEHASWQKITDFELEDDYLVTHQLSEKWTININNLFERIAETDGNVLYTTGDKSVRLFISNEPDKSRAEIYQERIQYIKDRDQSVAKTLDTFDFSDEQVLKVGYMINERDKHKTYQVIYGTSIIDDQYLMLALYFDDKNDLDWAIETWKSIKLAE</sequence>
<dbReference type="Proteomes" id="UP000199455">
    <property type="component" value="Unassembled WGS sequence"/>
</dbReference>
<evidence type="ECO:0000313" key="3">
    <source>
        <dbReference type="Proteomes" id="UP000199455"/>
    </source>
</evidence>
<dbReference type="AlphaFoldDB" id="A0A1G6TMY8"/>
<organism evidence="2 3">
    <name type="scientific">Pedobacter soli</name>
    <dbReference type="NCBI Taxonomy" id="390242"/>
    <lineage>
        <taxon>Bacteria</taxon>
        <taxon>Pseudomonadati</taxon>
        <taxon>Bacteroidota</taxon>
        <taxon>Sphingobacteriia</taxon>
        <taxon>Sphingobacteriales</taxon>
        <taxon>Sphingobacteriaceae</taxon>
        <taxon>Pedobacter</taxon>
    </lineage>
</organism>
<dbReference type="RefSeq" id="WP_090768932.1">
    <property type="nucleotide sequence ID" value="NZ_FMZH01000005.1"/>
</dbReference>
<gene>
    <name evidence="2" type="ORF">SAMN04488024_10552</name>
</gene>
<evidence type="ECO:0000313" key="2">
    <source>
        <dbReference type="EMBL" id="SDD29757.1"/>
    </source>
</evidence>
<dbReference type="STRING" id="390242.SAMN04488024_10552"/>
<reference evidence="3" key="1">
    <citation type="submission" date="2016-10" db="EMBL/GenBank/DDBJ databases">
        <authorList>
            <person name="Varghese N."/>
            <person name="Submissions S."/>
        </authorList>
    </citation>
    <scope>NUCLEOTIDE SEQUENCE [LARGE SCALE GENOMIC DNA]</scope>
    <source>
        <strain evidence="3">DSM 18609</strain>
    </source>
</reference>
<evidence type="ECO:0000259" key="1">
    <source>
        <dbReference type="Pfam" id="PF09951"/>
    </source>
</evidence>
<accession>A0A1G6TMY8</accession>
<dbReference type="EMBL" id="FMZH01000005">
    <property type="protein sequence ID" value="SDD29757.1"/>
    <property type="molecule type" value="Genomic_DNA"/>
</dbReference>
<name>A0A1G6TMY8_9SPHI</name>
<dbReference type="Pfam" id="PF09951">
    <property type="entry name" value="Imm33"/>
    <property type="match status" value="1"/>
</dbReference>
<feature type="domain" description="Immunity protein Imm33" evidence="1">
    <location>
        <begin position="25"/>
        <end position="110"/>
    </location>
</feature>
<dbReference type="PANTHER" id="PTHR38743">
    <property type="entry name" value="SIMILAR TO GLYOXYLASE I FAMILY PROTEIN"/>
    <property type="match status" value="1"/>
</dbReference>
<keyword evidence="3" id="KW-1185">Reference proteome</keyword>
<proteinExistence type="predicted"/>
<protein>
    <recommendedName>
        <fullName evidence="1">Immunity protein Imm33 domain-containing protein</fullName>
    </recommendedName>
</protein>
<dbReference type="InterPro" id="IPR018689">
    <property type="entry name" value="Imm33_dom"/>
</dbReference>